<dbReference type="RefSeq" id="WP_001988209.1">
    <property type="nucleotide sequence ID" value="NZ_JAFLOS010000002.1"/>
</dbReference>
<dbReference type="Gene3D" id="3.60.15.10">
    <property type="entry name" value="Ribonuclease Z/Hydroxyacylglutathione hydrolase-like"/>
    <property type="match status" value="1"/>
</dbReference>
<comment type="caution">
    <text evidence="1">The sequence shown here is derived from an EMBL/GenBank/DDBJ whole genome shotgun (WGS) entry which is preliminary data.</text>
</comment>
<dbReference type="InterPro" id="IPR036866">
    <property type="entry name" value="RibonucZ/Hydroxyglut_hydro"/>
</dbReference>
<dbReference type="AlphaFoldDB" id="A0A9X7G5T1"/>
<gene>
    <name evidence="1" type="ORF">COK98_26055</name>
</gene>
<dbReference type="EMBL" id="NVDQ01000039">
    <property type="protein sequence ID" value="PFV02792.1"/>
    <property type="molecule type" value="Genomic_DNA"/>
</dbReference>
<dbReference type="Proteomes" id="UP000226257">
    <property type="component" value="Unassembled WGS sequence"/>
</dbReference>
<organism evidence="1 2">
    <name type="scientific">Bacillus cereus</name>
    <dbReference type="NCBI Taxonomy" id="1396"/>
    <lineage>
        <taxon>Bacteria</taxon>
        <taxon>Bacillati</taxon>
        <taxon>Bacillota</taxon>
        <taxon>Bacilli</taxon>
        <taxon>Bacillales</taxon>
        <taxon>Bacillaceae</taxon>
        <taxon>Bacillus</taxon>
        <taxon>Bacillus cereus group</taxon>
    </lineage>
</organism>
<name>A0A9X7G5T1_BACCE</name>
<evidence type="ECO:0000313" key="1">
    <source>
        <dbReference type="EMBL" id="PFV02792.1"/>
    </source>
</evidence>
<proteinExistence type="predicted"/>
<evidence type="ECO:0000313" key="2">
    <source>
        <dbReference type="Proteomes" id="UP000226257"/>
    </source>
</evidence>
<accession>A0A9X7G5T1</accession>
<protein>
    <submittedName>
        <fullName evidence="1">Uncharacterized protein</fullName>
    </submittedName>
</protein>
<reference evidence="1 2" key="1">
    <citation type="submission" date="2017-09" db="EMBL/GenBank/DDBJ databases">
        <title>Large-scale bioinformatics analysis of Bacillus genomes uncovers conserved roles of natural products in bacterial physiology.</title>
        <authorList>
            <consortium name="Agbiome Team Llc"/>
            <person name="Bleich R.M."/>
            <person name="Grubbs K.J."/>
            <person name="Santa Maria K.C."/>
            <person name="Allen S.E."/>
            <person name="Farag S."/>
            <person name="Shank E.A."/>
            <person name="Bowers A."/>
        </authorList>
    </citation>
    <scope>NUCLEOTIDE SEQUENCE [LARGE SCALE GENOMIC DNA]</scope>
    <source>
        <strain evidence="1 2">AFS060282</strain>
    </source>
</reference>
<sequence length="88" mass="9851">MLKTHNPEVIVVNGGGAQFLQGNPVIMTKEDIYQTYMEAQNSTIIVVHMEAVNHCLLTRKELKNFINEKGLSDNILVPSDGEISHFLI</sequence>